<dbReference type="EMBL" id="JAATIQ010000785">
    <property type="protein sequence ID" value="KAF4347661.1"/>
    <property type="molecule type" value="Genomic_DNA"/>
</dbReference>
<evidence type="ECO:0000313" key="3">
    <source>
        <dbReference type="Proteomes" id="UP000583929"/>
    </source>
</evidence>
<protein>
    <submittedName>
        <fullName evidence="2">Uncharacterized protein</fullName>
    </submittedName>
</protein>
<sequence>MEIPNNQDRLKVEHYHGLLCIARNTRTGVIAHHLPIPRAEKICQKFFYYDPRTRETKFVIHSEKGYEILKLGDQNWRPVEPDFRKGQQILMCKDTGKVLFFYPIQTPTQGTFDLEMSCYDLISEKYENFRNFPRNIFSDVTNITPFLWNNCPVIGEFTKDRGLRILVMKNVYCWSEKVIEISIDYSKFFNHEYLIPRGIIPVEILNSLLFFRYKYIYPGYEFSYDMKLGSVMGFKNLVE</sequence>
<keyword evidence="3" id="KW-1185">Reference proteome</keyword>
<dbReference type="AlphaFoldDB" id="A0A7J6I879"/>
<dbReference type="Proteomes" id="UP000583929">
    <property type="component" value="Unassembled WGS sequence"/>
</dbReference>
<dbReference type="EMBL" id="JAATIQ010000004">
    <property type="protein sequence ID" value="KAF4403526.1"/>
    <property type="molecule type" value="Genomic_DNA"/>
</dbReference>
<comment type="caution">
    <text evidence="2">The sequence shown here is derived from an EMBL/GenBank/DDBJ whole genome shotgun (WGS) entry which is preliminary data.</text>
</comment>
<accession>A0A7J6I879</accession>
<evidence type="ECO:0000313" key="2">
    <source>
        <dbReference type="EMBL" id="KAF4403526.1"/>
    </source>
</evidence>
<evidence type="ECO:0000313" key="1">
    <source>
        <dbReference type="EMBL" id="KAF4347661.1"/>
    </source>
</evidence>
<name>A0A7J6I879_CANSA</name>
<reference evidence="2 3" key="1">
    <citation type="journal article" date="2020" name="bioRxiv">
        <title>Sequence and annotation of 42 cannabis genomes reveals extensive copy number variation in cannabinoid synthesis and pathogen resistance genes.</title>
        <authorList>
            <person name="Mckernan K.J."/>
            <person name="Helbert Y."/>
            <person name="Kane L.T."/>
            <person name="Ebling H."/>
            <person name="Zhang L."/>
            <person name="Liu B."/>
            <person name="Eaton Z."/>
            <person name="Mclaughlin S."/>
            <person name="Kingan S."/>
            <person name="Baybayan P."/>
            <person name="Concepcion G."/>
            <person name="Jordan M."/>
            <person name="Riva A."/>
            <person name="Barbazuk W."/>
            <person name="Harkins T."/>
        </authorList>
    </citation>
    <scope>NUCLEOTIDE SEQUENCE [LARGE SCALE GENOMIC DNA]</scope>
    <source>
        <strain evidence="3">cv. Jamaican Lion 4</strain>
        <strain evidence="2">Father</strain>
        <tissue evidence="2">Leaf</tissue>
    </source>
</reference>
<gene>
    <name evidence="2" type="ORF">G4B88_008172</name>
    <name evidence="1" type="ORF">G4B88_019349</name>
</gene>
<proteinExistence type="predicted"/>
<organism evidence="2 3">
    <name type="scientific">Cannabis sativa</name>
    <name type="common">Hemp</name>
    <name type="synonym">Marijuana</name>
    <dbReference type="NCBI Taxonomy" id="3483"/>
    <lineage>
        <taxon>Eukaryota</taxon>
        <taxon>Viridiplantae</taxon>
        <taxon>Streptophyta</taxon>
        <taxon>Embryophyta</taxon>
        <taxon>Tracheophyta</taxon>
        <taxon>Spermatophyta</taxon>
        <taxon>Magnoliopsida</taxon>
        <taxon>eudicotyledons</taxon>
        <taxon>Gunneridae</taxon>
        <taxon>Pentapetalae</taxon>
        <taxon>rosids</taxon>
        <taxon>fabids</taxon>
        <taxon>Rosales</taxon>
        <taxon>Cannabaceae</taxon>
        <taxon>Cannabis</taxon>
    </lineage>
</organism>